<keyword evidence="3" id="KW-1185">Reference proteome</keyword>
<name>A0A6A6NSJ7_9PEZI</name>
<gene>
    <name evidence="2" type="ORF">BDY21DRAFT_100932</name>
</gene>
<keyword evidence="1" id="KW-0812">Transmembrane</keyword>
<keyword evidence="1" id="KW-0472">Membrane</keyword>
<dbReference type="EMBL" id="MU001690">
    <property type="protein sequence ID" value="KAF2454696.1"/>
    <property type="molecule type" value="Genomic_DNA"/>
</dbReference>
<accession>A0A6A6NSJ7</accession>
<organism evidence="2 3">
    <name type="scientific">Lineolata rhizophorae</name>
    <dbReference type="NCBI Taxonomy" id="578093"/>
    <lineage>
        <taxon>Eukaryota</taxon>
        <taxon>Fungi</taxon>
        <taxon>Dikarya</taxon>
        <taxon>Ascomycota</taxon>
        <taxon>Pezizomycotina</taxon>
        <taxon>Dothideomycetes</taxon>
        <taxon>Dothideomycetes incertae sedis</taxon>
        <taxon>Lineolatales</taxon>
        <taxon>Lineolataceae</taxon>
        <taxon>Lineolata</taxon>
    </lineage>
</organism>
<evidence type="ECO:0000313" key="2">
    <source>
        <dbReference type="EMBL" id="KAF2454696.1"/>
    </source>
</evidence>
<reference evidence="2" key="1">
    <citation type="journal article" date="2020" name="Stud. Mycol.">
        <title>101 Dothideomycetes genomes: a test case for predicting lifestyles and emergence of pathogens.</title>
        <authorList>
            <person name="Haridas S."/>
            <person name="Albert R."/>
            <person name="Binder M."/>
            <person name="Bloem J."/>
            <person name="Labutti K."/>
            <person name="Salamov A."/>
            <person name="Andreopoulos B."/>
            <person name="Baker S."/>
            <person name="Barry K."/>
            <person name="Bills G."/>
            <person name="Bluhm B."/>
            <person name="Cannon C."/>
            <person name="Castanera R."/>
            <person name="Culley D."/>
            <person name="Daum C."/>
            <person name="Ezra D."/>
            <person name="Gonzalez J."/>
            <person name="Henrissat B."/>
            <person name="Kuo A."/>
            <person name="Liang C."/>
            <person name="Lipzen A."/>
            <person name="Lutzoni F."/>
            <person name="Magnuson J."/>
            <person name="Mondo S."/>
            <person name="Nolan M."/>
            <person name="Ohm R."/>
            <person name="Pangilinan J."/>
            <person name="Park H.-J."/>
            <person name="Ramirez L."/>
            <person name="Alfaro M."/>
            <person name="Sun H."/>
            <person name="Tritt A."/>
            <person name="Yoshinaga Y."/>
            <person name="Zwiers L.-H."/>
            <person name="Turgeon B."/>
            <person name="Goodwin S."/>
            <person name="Spatafora J."/>
            <person name="Crous P."/>
            <person name="Grigoriev I."/>
        </authorList>
    </citation>
    <scope>NUCLEOTIDE SEQUENCE</scope>
    <source>
        <strain evidence="2">ATCC 16933</strain>
    </source>
</reference>
<dbReference type="Proteomes" id="UP000799766">
    <property type="component" value="Unassembled WGS sequence"/>
</dbReference>
<dbReference type="AlphaFoldDB" id="A0A6A6NSJ7"/>
<feature type="transmembrane region" description="Helical" evidence="1">
    <location>
        <begin position="12"/>
        <end position="34"/>
    </location>
</feature>
<evidence type="ECO:0000313" key="3">
    <source>
        <dbReference type="Proteomes" id="UP000799766"/>
    </source>
</evidence>
<protein>
    <submittedName>
        <fullName evidence="2">Uncharacterized protein</fullName>
    </submittedName>
</protein>
<sequence length="87" mass="9825">MSLCPRIAGRHISITLIPFFSFFTHSSNSFYIFFPRRVRQRLPIAFLAVYIIRTQTQLQSARSSVILATKSPVDPSAGKHSRAITNS</sequence>
<evidence type="ECO:0000256" key="1">
    <source>
        <dbReference type="SAM" id="Phobius"/>
    </source>
</evidence>
<proteinExistence type="predicted"/>
<keyword evidence="1" id="KW-1133">Transmembrane helix</keyword>